<dbReference type="GeneID" id="9809487"/>
<evidence type="ECO:0000313" key="2">
    <source>
        <dbReference type="EMBL" id="EFO97242.1"/>
    </source>
</evidence>
<organism evidence="3">
    <name type="scientific">Caenorhabditis remanei</name>
    <name type="common">Caenorhabditis vulgaris</name>
    <dbReference type="NCBI Taxonomy" id="31234"/>
    <lineage>
        <taxon>Eukaryota</taxon>
        <taxon>Metazoa</taxon>
        <taxon>Ecdysozoa</taxon>
        <taxon>Nematoda</taxon>
        <taxon>Chromadorea</taxon>
        <taxon>Rhabditida</taxon>
        <taxon>Rhabditina</taxon>
        <taxon>Rhabditomorpha</taxon>
        <taxon>Rhabditoidea</taxon>
        <taxon>Rhabditidae</taxon>
        <taxon>Peloderinae</taxon>
        <taxon>Caenorhabditis</taxon>
    </lineage>
</organism>
<dbReference type="Pfam" id="PF04435">
    <property type="entry name" value="SPK"/>
    <property type="match status" value="1"/>
</dbReference>
<dbReference type="CTD" id="9809487"/>
<evidence type="ECO:0000256" key="1">
    <source>
        <dbReference type="SAM" id="MobiDB-lite"/>
    </source>
</evidence>
<dbReference type="Proteomes" id="UP000008281">
    <property type="component" value="Unassembled WGS sequence"/>
</dbReference>
<protein>
    <submittedName>
        <fullName evidence="2">Uncharacterized protein</fullName>
    </submittedName>
</protein>
<keyword evidence="3" id="KW-1185">Reference proteome</keyword>
<dbReference type="EMBL" id="DS268432">
    <property type="protein sequence ID" value="EFO97242.1"/>
    <property type="molecule type" value="Genomic_DNA"/>
</dbReference>
<name>E3MAR0_CAERE</name>
<accession>E3MAR0</accession>
<sequence length="221" mass="25674">MSYSLPQDVILSPQDDLVLIKFIFDLSHKQVQPFCMAEFMYRWPWVGTNSHAMRKRIDGLLNNGHTLEGIEFHRIIQMAFVMSVSISKEFEEKIRLEADLKLDNRRRILRVHKRGTSLPWYTWAGEHVNVPWREKTLLEIEEYTEESVAIMAEIEADMKKASRKANNKRKFGQQSDNHCINPNFAKKVKFEVEDSNVNAHDDDTDDNDDCVIVDEVSSGSS</sequence>
<proteinExistence type="predicted"/>
<dbReference type="RefSeq" id="XP_003106636.2">
    <property type="nucleotide sequence ID" value="XM_003106588.2"/>
</dbReference>
<dbReference type="AlphaFoldDB" id="E3MAR0"/>
<dbReference type="KEGG" id="crq:GCK72_023241"/>
<feature type="region of interest" description="Disordered" evidence="1">
    <location>
        <begin position="195"/>
        <end position="221"/>
    </location>
</feature>
<evidence type="ECO:0000313" key="3">
    <source>
        <dbReference type="Proteomes" id="UP000008281"/>
    </source>
</evidence>
<dbReference type="InterPro" id="IPR006570">
    <property type="entry name" value="SPK_dom"/>
</dbReference>
<reference evidence="2" key="1">
    <citation type="submission" date="2007-07" db="EMBL/GenBank/DDBJ databases">
        <title>PCAP assembly of the Caenorhabditis remanei genome.</title>
        <authorList>
            <consortium name="The Caenorhabditis remanei Sequencing Consortium"/>
            <person name="Wilson R.K."/>
        </authorList>
    </citation>
    <scope>NUCLEOTIDE SEQUENCE [LARGE SCALE GENOMIC DNA]</scope>
    <source>
        <strain evidence="2">PB4641</strain>
    </source>
</reference>
<gene>
    <name evidence="2" type="ORF">CRE_16739</name>
</gene>
<feature type="compositionally biased region" description="Acidic residues" evidence="1">
    <location>
        <begin position="202"/>
        <end position="212"/>
    </location>
</feature>
<dbReference type="HOGENOM" id="CLU_1251673_0_0_1"/>